<dbReference type="Gene3D" id="2.40.30.10">
    <property type="entry name" value="Translation factors"/>
    <property type="match status" value="1"/>
</dbReference>
<keyword evidence="5" id="KW-1185">Reference proteome</keyword>
<dbReference type="InterPro" id="IPR050415">
    <property type="entry name" value="MRET"/>
</dbReference>
<feature type="domain" description="2Fe-2S ferredoxin-type" evidence="2">
    <location>
        <begin position="3"/>
        <end position="93"/>
    </location>
</feature>
<dbReference type="SUPFAM" id="SSF54292">
    <property type="entry name" value="2Fe-2S ferredoxin-like"/>
    <property type="match status" value="1"/>
</dbReference>
<dbReference type="PROSITE" id="PS51384">
    <property type="entry name" value="FAD_FR"/>
    <property type="match status" value="1"/>
</dbReference>
<accession>F9ZNC4</accession>
<comment type="cofactor">
    <cofactor evidence="1">
        <name>[2Fe-2S] cluster</name>
        <dbReference type="ChEBI" id="CHEBI:190135"/>
    </cofactor>
</comment>
<dbReference type="OrthoDB" id="5292978at2"/>
<reference evidence="4 5" key="1">
    <citation type="journal article" date="2011" name="J. Genet. Genomics">
        <title>Unraveling the Acidithiobacillus caldus complete genome and its central metabolisms for carbon assimilation.</title>
        <authorList>
            <person name="You X.Y."/>
            <person name="Guo X."/>
            <person name="Zheng H.J."/>
            <person name="Zhang M.J."/>
            <person name="Liu L.J."/>
            <person name="Zhu Y.Q."/>
            <person name="Zhu B."/>
            <person name="Wang S.Y."/>
            <person name="Zhao G.P."/>
            <person name="Poetsch A."/>
            <person name="Jiang C.Y."/>
            <person name="Liu S.J."/>
        </authorList>
    </citation>
    <scope>NUCLEOTIDE SEQUENCE [LARGE SCALE GENOMIC DNA]</scope>
    <source>
        <strain evidence="4 5">SM-1</strain>
    </source>
</reference>
<dbReference type="RefSeq" id="WP_014002905.1">
    <property type="nucleotide sequence ID" value="NC_015850.1"/>
</dbReference>
<dbReference type="GeneID" id="92931493"/>
<dbReference type="InterPro" id="IPR036010">
    <property type="entry name" value="2Fe-2S_ferredoxin-like_sf"/>
</dbReference>
<name>F9ZNC4_ACICS</name>
<evidence type="ECO:0000259" key="2">
    <source>
        <dbReference type="PROSITE" id="PS51085"/>
    </source>
</evidence>
<organism evidence="4 5">
    <name type="scientific">Acidithiobacillus caldus (strain SM-1)</name>
    <dbReference type="NCBI Taxonomy" id="990288"/>
    <lineage>
        <taxon>Bacteria</taxon>
        <taxon>Pseudomonadati</taxon>
        <taxon>Pseudomonadota</taxon>
        <taxon>Acidithiobacillia</taxon>
        <taxon>Acidithiobacillales</taxon>
        <taxon>Acidithiobacillaceae</taxon>
        <taxon>Acidithiobacillus</taxon>
    </lineage>
</organism>
<dbReference type="PROSITE" id="PS51085">
    <property type="entry name" value="2FE2S_FER_2"/>
    <property type="match status" value="1"/>
</dbReference>
<dbReference type="STRING" id="990288.Atc_1518"/>
<evidence type="ECO:0000259" key="3">
    <source>
        <dbReference type="PROSITE" id="PS51384"/>
    </source>
</evidence>
<dbReference type="EMBL" id="CP002573">
    <property type="protein sequence ID" value="AEK58167.1"/>
    <property type="molecule type" value="Genomic_DNA"/>
</dbReference>
<dbReference type="CDD" id="cd00207">
    <property type="entry name" value="fer2"/>
    <property type="match status" value="1"/>
</dbReference>
<dbReference type="InterPro" id="IPR001041">
    <property type="entry name" value="2Fe-2S_ferredoxin-type"/>
</dbReference>
<dbReference type="PANTHER" id="PTHR47354:SF5">
    <property type="entry name" value="PROTEIN RFBI"/>
    <property type="match status" value="1"/>
</dbReference>
<dbReference type="GO" id="GO:0051536">
    <property type="term" value="F:iron-sulfur cluster binding"/>
    <property type="evidence" value="ECO:0007669"/>
    <property type="project" value="InterPro"/>
</dbReference>
<dbReference type="HOGENOM" id="CLU_003827_7_0_6"/>
<dbReference type="PRINTS" id="PR00410">
    <property type="entry name" value="PHEHYDRXLASE"/>
</dbReference>
<dbReference type="InterPro" id="IPR001709">
    <property type="entry name" value="Flavoprot_Pyr_Nucl_cyt_Rdtase"/>
</dbReference>
<dbReference type="InterPro" id="IPR012675">
    <property type="entry name" value="Beta-grasp_dom_sf"/>
</dbReference>
<dbReference type="CDD" id="cd06187">
    <property type="entry name" value="O2ase_reductase_like"/>
    <property type="match status" value="1"/>
</dbReference>
<proteinExistence type="predicted"/>
<dbReference type="Gene3D" id="3.10.20.30">
    <property type="match status" value="1"/>
</dbReference>
<dbReference type="InterPro" id="IPR017927">
    <property type="entry name" value="FAD-bd_FR_type"/>
</dbReference>
<dbReference type="InterPro" id="IPR017938">
    <property type="entry name" value="Riboflavin_synthase-like_b-brl"/>
</dbReference>
<dbReference type="Gene3D" id="3.40.50.80">
    <property type="entry name" value="Nucleotide-binding domain of ferredoxin-NADP reductase (FNR) module"/>
    <property type="match status" value="1"/>
</dbReference>
<dbReference type="Pfam" id="PF00175">
    <property type="entry name" value="NAD_binding_1"/>
    <property type="match status" value="1"/>
</dbReference>
<dbReference type="GO" id="GO:0016491">
    <property type="term" value="F:oxidoreductase activity"/>
    <property type="evidence" value="ECO:0007669"/>
    <property type="project" value="InterPro"/>
</dbReference>
<dbReference type="InterPro" id="IPR008333">
    <property type="entry name" value="Cbr1-like_FAD-bd_dom"/>
</dbReference>
<dbReference type="InterPro" id="IPR001433">
    <property type="entry name" value="OxRdtase_FAD/NAD-bd"/>
</dbReference>
<dbReference type="Pfam" id="PF00111">
    <property type="entry name" value="Fer2"/>
    <property type="match status" value="1"/>
</dbReference>
<dbReference type="InterPro" id="IPR039261">
    <property type="entry name" value="FNR_nucleotide-bd"/>
</dbReference>
<evidence type="ECO:0000256" key="1">
    <source>
        <dbReference type="ARBA" id="ARBA00034078"/>
    </source>
</evidence>
<dbReference type="PRINTS" id="PR00371">
    <property type="entry name" value="FPNCR"/>
</dbReference>
<dbReference type="Proteomes" id="UP000006135">
    <property type="component" value="Chromosome"/>
</dbReference>
<protein>
    <submittedName>
        <fullName evidence="4">CDP-6-deoxy-delta-3,4-glucoseen reductase</fullName>
    </submittedName>
</protein>
<dbReference type="Pfam" id="PF00970">
    <property type="entry name" value="FAD_binding_6"/>
    <property type="match status" value="1"/>
</dbReference>
<sequence length="328" mass="36351">MEHEVILEPSGHRLQVREDQCIVEAALEQGVAIHHGCGNGSCGDCKGRILSGEGVQLPFMPLLLTPEERVHKQAILCKLQPRSAMRIEARVDGATELWTGTVISLQRLANTVMELRLRCDRPYPFRAGQYARIAVPGQAGQWRSYSMASLPDEGELVFHIRAVPNGAFSGWLFEQARVGDSLQLGPAQGEFMLQRDTERPLLLVAAGTGLAPIEAILRERRQRSWTAPVFLYFGTRRVEDLYHLDYLQELAISWPDLHLEVCCSDPAFSGFAGPRRLLPSVAERGPWSEHEVYLCGSPGMIEAAVDLLLSHGVSHEHIHFDSFAPSAG</sequence>
<feature type="domain" description="FAD-binding FR-type" evidence="3">
    <location>
        <begin position="95"/>
        <end position="194"/>
    </location>
</feature>
<evidence type="ECO:0000313" key="5">
    <source>
        <dbReference type="Proteomes" id="UP000006135"/>
    </source>
</evidence>
<evidence type="ECO:0000313" key="4">
    <source>
        <dbReference type="EMBL" id="AEK58167.1"/>
    </source>
</evidence>
<dbReference type="KEGG" id="acu:Atc_1518"/>
<dbReference type="SUPFAM" id="SSF52343">
    <property type="entry name" value="Ferredoxin reductase-like, C-terminal NADP-linked domain"/>
    <property type="match status" value="1"/>
</dbReference>
<gene>
    <name evidence="4" type="ordered locus">Atc_1518</name>
</gene>
<dbReference type="AlphaFoldDB" id="F9ZNC4"/>
<dbReference type="SUPFAM" id="SSF63380">
    <property type="entry name" value="Riboflavin synthase domain-like"/>
    <property type="match status" value="1"/>
</dbReference>
<dbReference type="PANTHER" id="PTHR47354">
    <property type="entry name" value="NADH OXIDOREDUCTASE HCR"/>
    <property type="match status" value="1"/>
</dbReference>